<evidence type="ECO:0000313" key="3">
    <source>
        <dbReference type="Proteomes" id="UP001558652"/>
    </source>
</evidence>
<evidence type="ECO:0000313" key="2">
    <source>
        <dbReference type="EMBL" id="KAL1123717.1"/>
    </source>
</evidence>
<evidence type="ECO:0000256" key="1">
    <source>
        <dbReference type="SAM" id="MobiDB-lite"/>
    </source>
</evidence>
<dbReference type="AlphaFoldDB" id="A0ABD0YKR4"/>
<evidence type="ECO:0008006" key="4">
    <source>
        <dbReference type="Google" id="ProtNLM"/>
    </source>
</evidence>
<feature type="compositionally biased region" description="Basic and acidic residues" evidence="1">
    <location>
        <begin position="181"/>
        <end position="192"/>
    </location>
</feature>
<keyword evidence="3" id="KW-1185">Reference proteome</keyword>
<proteinExistence type="predicted"/>
<reference evidence="2 3" key="1">
    <citation type="submission" date="2024-07" db="EMBL/GenBank/DDBJ databases">
        <title>Chromosome-level genome assembly of the water stick insect Ranatra chinensis (Heteroptera: Nepidae).</title>
        <authorList>
            <person name="Liu X."/>
        </authorList>
    </citation>
    <scope>NUCLEOTIDE SEQUENCE [LARGE SCALE GENOMIC DNA]</scope>
    <source>
        <strain evidence="2">Cailab_2021Rc</strain>
        <tissue evidence="2">Muscle</tissue>
    </source>
</reference>
<dbReference type="Proteomes" id="UP001558652">
    <property type="component" value="Unassembled WGS sequence"/>
</dbReference>
<dbReference type="EMBL" id="JBFDAA010000011">
    <property type="protein sequence ID" value="KAL1123717.1"/>
    <property type="molecule type" value="Genomic_DNA"/>
</dbReference>
<sequence length="200" mass="22573">MDLDAEEYAAQYYGFPLMAIERGLSETVDDVVACVMEDLQKKLSVKYNPEKVGKAVDKLRTAYKDSKQECDESLKKVVKEYFSISPNILLPSDSEQAIQYTAEEEEEIDKRLNAVKSTFFARKAMESELRALAPTKKELKGVTDILTQAGEVLTIASQIQDDVITSLDLLSEACESIKPLQEERRDRLDKMSMSETDDDP</sequence>
<organism evidence="2 3">
    <name type="scientific">Ranatra chinensis</name>
    <dbReference type="NCBI Taxonomy" id="642074"/>
    <lineage>
        <taxon>Eukaryota</taxon>
        <taxon>Metazoa</taxon>
        <taxon>Ecdysozoa</taxon>
        <taxon>Arthropoda</taxon>
        <taxon>Hexapoda</taxon>
        <taxon>Insecta</taxon>
        <taxon>Pterygota</taxon>
        <taxon>Neoptera</taxon>
        <taxon>Paraneoptera</taxon>
        <taxon>Hemiptera</taxon>
        <taxon>Heteroptera</taxon>
        <taxon>Panheteroptera</taxon>
        <taxon>Nepomorpha</taxon>
        <taxon>Nepidae</taxon>
        <taxon>Ranatrinae</taxon>
        <taxon>Ranatra</taxon>
    </lineage>
</organism>
<accession>A0ABD0YKR4</accession>
<protein>
    <recommendedName>
        <fullName evidence="4">Protein MIS12 homolog</fullName>
    </recommendedName>
</protein>
<gene>
    <name evidence="2" type="ORF">AAG570_001490</name>
</gene>
<name>A0ABD0YKR4_9HEMI</name>
<comment type="caution">
    <text evidence="2">The sequence shown here is derived from an EMBL/GenBank/DDBJ whole genome shotgun (WGS) entry which is preliminary data.</text>
</comment>
<feature type="region of interest" description="Disordered" evidence="1">
    <location>
        <begin position="181"/>
        <end position="200"/>
    </location>
</feature>